<feature type="domain" description="SSD" evidence="7">
    <location>
        <begin position="241"/>
        <end position="362"/>
    </location>
</feature>
<evidence type="ECO:0000313" key="8">
    <source>
        <dbReference type="EMBL" id="QDT39648.1"/>
    </source>
</evidence>
<dbReference type="PROSITE" id="PS50156">
    <property type="entry name" value="SSD"/>
    <property type="match status" value="2"/>
</dbReference>
<keyword evidence="3 6" id="KW-0812">Transmembrane</keyword>
<keyword evidence="4 6" id="KW-1133">Transmembrane helix</keyword>
<reference evidence="8 9" key="1">
    <citation type="submission" date="2019-02" db="EMBL/GenBank/DDBJ databases">
        <title>Deep-cultivation of Planctomycetes and their phenomic and genomic characterization uncovers novel biology.</title>
        <authorList>
            <person name="Wiegand S."/>
            <person name="Jogler M."/>
            <person name="Boedeker C."/>
            <person name="Pinto D."/>
            <person name="Vollmers J."/>
            <person name="Rivas-Marin E."/>
            <person name="Kohn T."/>
            <person name="Peeters S.H."/>
            <person name="Heuer A."/>
            <person name="Rast P."/>
            <person name="Oberbeckmann S."/>
            <person name="Bunk B."/>
            <person name="Jeske O."/>
            <person name="Meyerdierks A."/>
            <person name="Storesund J.E."/>
            <person name="Kallscheuer N."/>
            <person name="Luecker S."/>
            <person name="Lage O.M."/>
            <person name="Pohl T."/>
            <person name="Merkel B.J."/>
            <person name="Hornburger P."/>
            <person name="Mueller R.-W."/>
            <person name="Bruemmer F."/>
            <person name="Labrenz M."/>
            <person name="Spormann A.M."/>
            <person name="Op den Camp H."/>
            <person name="Overmann J."/>
            <person name="Amann R."/>
            <person name="Jetten M.S.M."/>
            <person name="Mascher T."/>
            <person name="Medema M.H."/>
            <person name="Devos D.P."/>
            <person name="Kaster A.-K."/>
            <person name="Ovreas L."/>
            <person name="Rohde M."/>
            <person name="Galperin M.Y."/>
            <person name="Jogler C."/>
        </authorList>
    </citation>
    <scope>NUCLEOTIDE SEQUENCE [LARGE SCALE GENOMIC DNA]</scope>
    <source>
        <strain evidence="8 9">Pan189</strain>
    </source>
</reference>
<keyword evidence="2" id="KW-1003">Cell membrane</keyword>
<feature type="transmembrane region" description="Helical" evidence="6">
    <location>
        <begin position="611"/>
        <end position="631"/>
    </location>
</feature>
<protein>
    <submittedName>
        <fullName evidence="8">MMPL family protein</fullName>
    </submittedName>
</protein>
<feature type="transmembrane region" description="Helical" evidence="6">
    <location>
        <begin position="708"/>
        <end position="730"/>
    </location>
</feature>
<dbReference type="PANTHER" id="PTHR33406">
    <property type="entry name" value="MEMBRANE PROTEIN MJ1562-RELATED"/>
    <property type="match status" value="1"/>
</dbReference>
<dbReference type="GO" id="GO:0005886">
    <property type="term" value="C:plasma membrane"/>
    <property type="evidence" value="ECO:0007669"/>
    <property type="project" value="UniProtKB-SubCell"/>
</dbReference>
<evidence type="ECO:0000256" key="2">
    <source>
        <dbReference type="ARBA" id="ARBA00022475"/>
    </source>
</evidence>
<dbReference type="AlphaFoldDB" id="A0A517R6Y3"/>
<dbReference type="OrthoDB" id="5429313at2"/>
<evidence type="ECO:0000313" key="9">
    <source>
        <dbReference type="Proteomes" id="UP000317318"/>
    </source>
</evidence>
<dbReference type="InterPro" id="IPR000731">
    <property type="entry name" value="SSD"/>
</dbReference>
<evidence type="ECO:0000256" key="1">
    <source>
        <dbReference type="ARBA" id="ARBA00004651"/>
    </source>
</evidence>
<dbReference type="RefSeq" id="WP_145365771.1">
    <property type="nucleotide sequence ID" value="NZ_CP036268.1"/>
</dbReference>
<feature type="transmembrane region" description="Helical" evidence="6">
    <location>
        <begin position="685"/>
        <end position="702"/>
    </location>
</feature>
<evidence type="ECO:0000256" key="4">
    <source>
        <dbReference type="ARBA" id="ARBA00022989"/>
    </source>
</evidence>
<evidence type="ECO:0000256" key="6">
    <source>
        <dbReference type="SAM" id="Phobius"/>
    </source>
</evidence>
<feature type="transmembrane region" description="Helical" evidence="6">
    <location>
        <begin position="586"/>
        <end position="604"/>
    </location>
</feature>
<keyword evidence="9" id="KW-1185">Reference proteome</keyword>
<feature type="transmembrane region" description="Helical" evidence="6">
    <location>
        <begin position="213"/>
        <end position="231"/>
    </location>
</feature>
<dbReference type="InterPro" id="IPR004869">
    <property type="entry name" value="MMPL_dom"/>
</dbReference>
<sequence>MKATGIAFLIRYRIPLLLVAVIATLLAIRPAMQLDFDRTIESLYAPDNPRLLEFQKSRRLFGGDEFVVVAWEQDDALSDESLEQISRFSDTLSQVPGIEPESTQNISDTLTLKNFDSAIGSSFGPFQVFARRAAQITMRKRLIALSRGLLIGEDDRTVAVVLRLKSADDATVDRAVTYRRIRELAAEHDPKAYVAGEPIQVYDAFRYVEEDGFNLFLVSFVLLGVGLLILFQNLRWVTLPLLIVVASVLWTRGLLVLAGARLSMVSSMLNALLTIIGVAAVAHIAVRFRAERVNHSAQAALYRTLRVLGGPIFWAAATTAIGFLSLTVSNITPVRSFGLMMALGTGLVLLATALYTPGTILLAKKWVDLKSPPAEGALIATLLLTARTVRRFPLMIGAGTAVLIIASVAGMFRLNVETDFSKNFREDSPVIVALNFIEDRLGGAGSWEVNFEAPDELTKDYLDRTRDLSQRLKSLTIEGNEEPLTNVVSLTDGLDLIPPIISSDLPEGNLKLLSGLQPELVPSLYNREAGRMRIILRSAERTQSSEKKRIIDAVAQEARQVFPDAKVSGIYVLLTFLIESLLADQFLSFGVAACGVIAMTGIALRSVSLAILSIVPNVFPIAIVLGGMGWLGLTINLGTAMIASVSIGLTIDSSIHYLTGFQSARRRGCSVAEAILETHSSTGRALVFATLALAVGFSVLSLSHFIPLVYFGLLTSLALIGGLAGNLILLPMLLTLRYPQSAIVSEPVPPTAPEPQVIAE</sequence>
<evidence type="ECO:0000259" key="7">
    <source>
        <dbReference type="PROSITE" id="PS50156"/>
    </source>
</evidence>
<dbReference type="Pfam" id="PF03176">
    <property type="entry name" value="MMPL"/>
    <property type="match status" value="2"/>
</dbReference>
<comment type="subcellular location">
    <subcellularLocation>
        <location evidence="1">Cell membrane</location>
        <topology evidence="1">Multi-pass membrane protein</topology>
    </subcellularLocation>
</comment>
<dbReference type="KEGG" id="svp:Pan189_40570"/>
<feature type="transmembrane region" description="Helical" evidence="6">
    <location>
        <begin position="637"/>
        <end position="658"/>
    </location>
</feature>
<feature type="transmembrane region" description="Helical" evidence="6">
    <location>
        <begin position="337"/>
        <end position="363"/>
    </location>
</feature>
<dbReference type="Gene3D" id="1.20.1640.10">
    <property type="entry name" value="Multidrug efflux transporter AcrB transmembrane domain"/>
    <property type="match status" value="2"/>
</dbReference>
<name>A0A517R6Y3_9PLAN</name>
<dbReference type="Proteomes" id="UP000317318">
    <property type="component" value="Chromosome"/>
</dbReference>
<feature type="domain" description="SSD" evidence="7">
    <location>
        <begin position="609"/>
        <end position="736"/>
    </location>
</feature>
<accession>A0A517R6Y3</accession>
<organism evidence="8 9">
    <name type="scientific">Stratiformator vulcanicus</name>
    <dbReference type="NCBI Taxonomy" id="2527980"/>
    <lineage>
        <taxon>Bacteria</taxon>
        <taxon>Pseudomonadati</taxon>
        <taxon>Planctomycetota</taxon>
        <taxon>Planctomycetia</taxon>
        <taxon>Planctomycetales</taxon>
        <taxon>Planctomycetaceae</taxon>
        <taxon>Stratiformator</taxon>
    </lineage>
</organism>
<feature type="transmembrane region" description="Helical" evidence="6">
    <location>
        <begin position="392"/>
        <end position="412"/>
    </location>
</feature>
<dbReference type="InterPro" id="IPR050545">
    <property type="entry name" value="Mycobact_MmpL"/>
</dbReference>
<feature type="transmembrane region" description="Helical" evidence="6">
    <location>
        <begin position="238"/>
        <end position="258"/>
    </location>
</feature>
<evidence type="ECO:0000256" key="3">
    <source>
        <dbReference type="ARBA" id="ARBA00022692"/>
    </source>
</evidence>
<gene>
    <name evidence="8" type="ORF">Pan189_40570</name>
</gene>
<feature type="transmembrane region" description="Helical" evidence="6">
    <location>
        <begin position="307"/>
        <end position="331"/>
    </location>
</feature>
<evidence type="ECO:0000256" key="5">
    <source>
        <dbReference type="ARBA" id="ARBA00023136"/>
    </source>
</evidence>
<dbReference type="SUPFAM" id="SSF82866">
    <property type="entry name" value="Multidrug efflux transporter AcrB transmembrane domain"/>
    <property type="match status" value="2"/>
</dbReference>
<feature type="transmembrane region" description="Helical" evidence="6">
    <location>
        <begin position="264"/>
        <end position="286"/>
    </location>
</feature>
<proteinExistence type="predicted"/>
<keyword evidence="5 6" id="KW-0472">Membrane</keyword>
<dbReference type="EMBL" id="CP036268">
    <property type="protein sequence ID" value="QDT39648.1"/>
    <property type="molecule type" value="Genomic_DNA"/>
</dbReference>
<dbReference type="PANTHER" id="PTHR33406:SF12">
    <property type="entry name" value="BLR2997 PROTEIN"/>
    <property type="match status" value="1"/>
</dbReference>